<dbReference type="EMBL" id="KN881805">
    <property type="protein sequence ID" value="KIY48867.1"/>
    <property type="molecule type" value="Genomic_DNA"/>
</dbReference>
<dbReference type="PANTHER" id="PTHR46300">
    <property type="entry name" value="P450, PUTATIVE (EUROFUNG)-RELATED-RELATED"/>
    <property type="match status" value="1"/>
</dbReference>
<keyword evidence="8" id="KW-0503">Monooxygenase</keyword>
<dbReference type="Proteomes" id="UP000054144">
    <property type="component" value="Unassembled WGS sequence"/>
</dbReference>
<evidence type="ECO:0000313" key="10">
    <source>
        <dbReference type="Proteomes" id="UP000054144"/>
    </source>
</evidence>
<evidence type="ECO:0000313" key="9">
    <source>
        <dbReference type="EMBL" id="KIY48867.1"/>
    </source>
</evidence>
<gene>
    <name evidence="9" type="ORF">FISHEDRAFT_58630</name>
</gene>
<dbReference type="InterPro" id="IPR002401">
    <property type="entry name" value="Cyt_P450_E_grp-I"/>
</dbReference>
<dbReference type="GO" id="GO:0005506">
    <property type="term" value="F:iron ion binding"/>
    <property type="evidence" value="ECO:0007669"/>
    <property type="project" value="InterPro"/>
</dbReference>
<keyword evidence="5" id="KW-0479">Metal-binding</keyword>
<evidence type="ECO:0000256" key="2">
    <source>
        <dbReference type="ARBA" id="ARBA00005179"/>
    </source>
</evidence>
<dbReference type="GO" id="GO:0020037">
    <property type="term" value="F:heme binding"/>
    <property type="evidence" value="ECO:0007669"/>
    <property type="project" value="InterPro"/>
</dbReference>
<evidence type="ECO:0000256" key="5">
    <source>
        <dbReference type="ARBA" id="ARBA00022723"/>
    </source>
</evidence>
<comment type="pathway">
    <text evidence="2">Secondary metabolite biosynthesis.</text>
</comment>
<keyword evidence="4" id="KW-0349">Heme</keyword>
<dbReference type="InterPro" id="IPR050364">
    <property type="entry name" value="Cytochrome_P450_fung"/>
</dbReference>
<accession>A0A0D7AD13</accession>
<evidence type="ECO:0000256" key="7">
    <source>
        <dbReference type="ARBA" id="ARBA00023004"/>
    </source>
</evidence>
<evidence type="ECO:0000256" key="4">
    <source>
        <dbReference type="ARBA" id="ARBA00022617"/>
    </source>
</evidence>
<keyword evidence="6" id="KW-0560">Oxidoreductase</keyword>
<organism evidence="9 10">
    <name type="scientific">Fistulina hepatica ATCC 64428</name>
    <dbReference type="NCBI Taxonomy" id="1128425"/>
    <lineage>
        <taxon>Eukaryota</taxon>
        <taxon>Fungi</taxon>
        <taxon>Dikarya</taxon>
        <taxon>Basidiomycota</taxon>
        <taxon>Agaricomycotina</taxon>
        <taxon>Agaricomycetes</taxon>
        <taxon>Agaricomycetidae</taxon>
        <taxon>Agaricales</taxon>
        <taxon>Fistulinaceae</taxon>
        <taxon>Fistulina</taxon>
    </lineage>
</organism>
<protein>
    <submittedName>
        <fullName evidence="9">Cytochrome P450</fullName>
    </submittedName>
</protein>
<keyword evidence="7" id="KW-0408">Iron</keyword>
<dbReference type="Gene3D" id="1.10.630.10">
    <property type="entry name" value="Cytochrome P450"/>
    <property type="match status" value="1"/>
</dbReference>
<proteinExistence type="inferred from homology"/>
<name>A0A0D7AD13_9AGAR</name>
<dbReference type="OrthoDB" id="2789670at2759"/>
<evidence type="ECO:0000256" key="8">
    <source>
        <dbReference type="ARBA" id="ARBA00023033"/>
    </source>
</evidence>
<evidence type="ECO:0000256" key="6">
    <source>
        <dbReference type="ARBA" id="ARBA00023002"/>
    </source>
</evidence>
<reference evidence="9 10" key="1">
    <citation type="journal article" date="2015" name="Fungal Genet. Biol.">
        <title>Evolution of novel wood decay mechanisms in Agaricales revealed by the genome sequences of Fistulina hepatica and Cylindrobasidium torrendii.</title>
        <authorList>
            <person name="Floudas D."/>
            <person name="Held B.W."/>
            <person name="Riley R."/>
            <person name="Nagy L.G."/>
            <person name="Koehler G."/>
            <person name="Ransdell A.S."/>
            <person name="Younus H."/>
            <person name="Chow J."/>
            <person name="Chiniquy J."/>
            <person name="Lipzen A."/>
            <person name="Tritt A."/>
            <person name="Sun H."/>
            <person name="Haridas S."/>
            <person name="LaButti K."/>
            <person name="Ohm R.A."/>
            <person name="Kues U."/>
            <person name="Blanchette R.A."/>
            <person name="Grigoriev I.V."/>
            <person name="Minto R.E."/>
            <person name="Hibbett D.S."/>
        </authorList>
    </citation>
    <scope>NUCLEOTIDE SEQUENCE [LARGE SCALE GENOMIC DNA]</scope>
    <source>
        <strain evidence="9 10">ATCC 64428</strain>
    </source>
</reference>
<dbReference type="PANTHER" id="PTHR46300:SF7">
    <property type="entry name" value="P450, PUTATIVE (EUROFUNG)-RELATED"/>
    <property type="match status" value="1"/>
</dbReference>
<dbReference type="AlphaFoldDB" id="A0A0D7AD13"/>
<sequence>MLIVFLLDQYVSEADLEEFYSVLKFPGAGFKKLAHDLLAGSTDVTNAAYNEVQENIVRGRLVFRGWNNLPIFLYFQIEKQEDENSVKYAAFIIYGAGFETSTYTMRVFFKAMVLHPEVQARTQKEIDEVTGGDHLPNCNDQAHLPYVQALVLEVYRWHCVVSTGFPHRVMEDDIHNGMHIPKESIVMPNAVRISSTAYYIVSGRIEVRETAQKVGSTKIIEQKKALTSGFGVFQARCRARASHGFPFTDLSYLYPYRHVAVISQGHNRGHNRAAHSGPPSQSATDKCLYSQQTRYSSLLRESDGVSANELTV</sequence>
<dbReference type="GO" id="GO:0016705">
    <property type="term" value="F:oxidoreductase activity, acting on paired donors, with incorporation or reduction of molecular oxygen"/>
    <property type="evidence" value="ECO:0007669"/>
    <property type="project" value="InterPro"/>
</dbReference>
<comment type="similarity">
    <text evidence="3">Belongs to the cytochrome P450 family.</text>
</comment>
<dbReference type="SUPFAM" id="SSF48264">
    <property type="entry name" value="Cytochrome P450"/>
    <property type="match status" value="1"/>
</dbReference>
<keyword evidence="10" id="KW-1185">Reference proteome</keyword>
<dbReference type="GO" id="GO:0004497">
    <property type="term" value="F:monooxygenase activity"/>
    <property type="evidence" value="ECO:0007669"/>
    <property type="project" value="UniProtKB-KW"/>
</dbReference>
<dbReference type="PRINTS" id="PR00463">
    <property type="entry name" value="EP450I"/>
</dbReference>
<comment type="cofactor">
    <cofactor evidence="1">
        <name>heme</name>
        <dbReference type="ChEBI" id="CHEBI:30413"/>
    </cofactor>
</comment>
<dbReference type="InterPro" id="IPR036396">
    <property type="entry name" value="Cyt_P450_sf"/>
</dbReference>
<dbReference type="InterPro" id="IPR001128">
    <property type="entry name" value="Cyt_P450"/>
</dbReference>
<evidence type="ECO:0000256" key="3">
    <source>
        <dbReference type="ARBA" id="ARBA00010617"/>
    </source>
</evidence>
<evidence type="ECO:0000256" key="1">
    <source>
        <dbReference type="ARBA" id="ARBA00001971"/>
    </source>
</evidence>
<dbReference type="Pfam" id="PF00067">
    <property type="entry name" value="p450"/>
    <property type="match status" value="1"/>
</dbReference>